<dbReference type="PANTHER" id="PTHR37018:SF1">
    <property type="entry name" value="CULTURE SPECIFIC PROTEIN, PUTATIVE (AFU_ORTHOLOGUE AFUA_2G00130)-RELATED"/>
    <property type="match status" value="1"/>
</dbReference>
<dbReference type="Proteomes" id="UP000179179">
    <property type="component" value="Unassembled WGS sequence"/>
</dbReference>
<reference evidence="1 2" key="1">
    <citation type="journal article" date="2016" name="Genome Biol. Evol.">
        <title>Draft genome sequence of an aflatoxigenic Aspergillus species, A. bombycis.</title>
        <authorList>
            <person name="Moore G.G."/>
            <person name="Mack B.M."/>
            <person name="Beltz S.B."/>
            <person name="Gilbert M.K."/>
        </authorList>
    </citation>
    <scope>NUCLEOTIDE SEQUENCE [LARGE SCALE GENOMIC DNA]</scope>
    <source>
        <strain evidence="2">NRRL 26010</strain>
    </source>
</reference>
<accession>A0A1F8AAG7</accession>
<dbReference type="OrthoDB" id="5946236at2759"/>
<keyword evidence="2" id="KW-1185">Reference proteome</keyword>
<gene>
    <name evidence="1" type="ORF">ABOM_002032</name>
</gene>
<comment type="caution">
    <text evidence="1">The sequence shown here is derived from an EMBL/GenBank/DDBJ whole genome shotgun (WGS) entry which is preliminary data.</text>
</comment>
<protein>
    <recommendedName>
        <fullName evidence="3">ATP-grasp domain-containing protein</fullName>
    </recommendedName>
</protein>
<dbReference type="RefSeq" id="XP_022392443.1">
    <property type="nucleotide sequence ID" value="XM_022529162.1"/>
</dbReference>
<dbReference type="InterPro" id="IPR053269">
    <property type="entry name" value="Asp-Met_ligase"/>
</dbReference>
<dbReference type="EMBL" id="LYCR01000014">
    <property type="protein sequence ID" value="OGM48726.1"/>
    <property type="molecule type" value="Genomic_DNA"/>
</dbReference>
<sequence length="309" mass="34840">MPLVLFELDLDDHEKNGQDPPAKLRAHHVDPMEVYKQLYPDQQPKVSFARSPADVVLPPNARLAVLSPVDCLAHLPHAVHPEAHYNLLSKRGLAYSGLPTPVSVVIDSHLLPSQVHDSCLVETEIQRMLRTVHEKDLPFIVKVPQSISAQGTFILRTEPDRQDAIAVLRKELREMIQEVHPTNQHVSPCSLIIQDFLEGETMALLFVTCKGREIFIGYTKQLFNDSGLWFLFSKGYYGTAGVDFMIGPDGRFLILDMNIRVTGTYHLGCLRGHFMQRGLSEATMLYPLYLGCSRDEFRDFSETNSKMGA</sequence>
<evidence type="ECO:0008006" key="3">
    <source>
        <dbReference type="Google" id="ProtNLM"/>
    </source>
</evidence>
<dbReference type="STRING" id="109264.A0A1F8AAG7"/>
<name>A0A1F8AAG7_9EURO</name>
<evidence type="ECO:0000313" key="1">
    <source>
        <dbReference type="EMBL" id="OGM48726.1"/>
    </source>
</evidence>
<organism evidence="1 2">
    <name type="scientific">Aspergillus bombycis</name>
    <dbReference type="NCBI Taxonomy" id="109264"/>
    <lineage>
        <taxon>Eukaryota</taxon>
        <taxon>Fungi</taxon>
        <taxon>Dikarya</taxon>
        <taxon>Ascomycota</taxon>
        <taxon>Pezizomycotina</taxon>
        <taxon>Eurotiomycetes</taxon>
        <taxon>Eurotiomycetidae</taxon>
        <taxon>Eurotiales</taxon>
        <taxon>Aspergillaceae</taxon>
        <taxon>Aspergillus</taxon>
    </lineage>
</organism>
<dbReference type="GeneID" id="34445422"/>
<dbReference type="PANTHER" id="PTHR37018">
    <property type="entry name" value="CULTURE SPECIFIC PROTEIN, PUTATIVE (AFU_ORTHOLOGUE AFUA_2G00130)-RELATED"/>
    <property type="match status" value="1"/>
</dbReference>
<evidence type="ECO:0000313" key="2">
    <source>
        <dbReference type="Proteomes" id="UP000179179"/>
    </source>
</evidence>
<proteinExistence type="predicted"/>
<dbReference type="SUPFAM" id="SSF56059">
    <property type="entry name" value="Glutathione synthetase ATP-binding domain-like"/>
    <property type="match status" value="1"/>
</dbReference>
<dbReference type="AlphaFoldDB" id="A0A1F8AAG7"/>